<organism evidence="1 2">
    <name type="scientific">Brassica cretica</name>
    <name type="common">Mustard</name>
    <dbReference type="NCBI Taxonomy" id="69181"/>
    <lineage>
        <taxon>Eukaryota</taxon>
        <taxon>Viridiplantae</taxon>
        <taxon>Streptophyta</taxon>
        <taxon>Embryophyta</taxon>
        <taxon>Tracheophyta</taxon>
        <taxon>Spermatophyta</taxon>
        <taxon>Magnoliopsida</taxon>
        <taxon>eudicotyledons</taxon>
        <taxon>Gunneridae</taxon>
        <taxon>Pentapetalae</taxon>
        <taxon>rosids</taxon>
        <taxon>malvids</taxon>
        <taxon>Brassicales</taxon>
        <taxon>Brassicaceae</taxon>
        <taxon>Brassiceae</taxon>
        <taxon>Brassica</taxon>
    </lineage>
</organism>
<reference evidence="1 2" key="1">
    <citation type="journal article" date="2020" name="BMC Genomics">
        <title>Intraspecific diversification of the crop wild relative Brassica cretica Lam. using demographic model selection.</title>
        <authorList>
            <person name="Kioukis A."/>
            <person name="Michalopoulou V.A."/>
            <person name="Briers L."/>
            <person name="Pirintsos S."/>
            <person name="Studholme D.J."/>
            <person name="Pavlidis P."/>
            <person name="Sarris P.F."/>
        </authorList>
    </citation>
    <scope>NUCLEOTIDE SEQUENCE [LARGE SCALE GENOMIC DNA]</scope>
    <source>
        <strain evidence="2">cv. PFS-1207/04</strain>
    </source>
</reference>
<dbReference type="Proteomes" id="UP000266723">
    <property type="component" value="Unassembled WGS sequence"/>
</dbReference>
<dbReference type="EMBL" id="QGKV02000759">
    <property type="protein sequence ID" value="KAF3564291.1"/>
    <property type="molecule type" value="Genomic_DNA"/>
</dbReference>
<evidence type="ECO:0000313" key="2">
    <source>
        <dbReference type="Proteomes" id="UP000266723"/>
    </source>
</evidence>
<protein>
    <submittedName>
        <fullName evidence="1">Uncharacterized protein</fullName>
    </submittedName>
</protein>
<evidence type="ECO:0000313" key="1">
    <source>
        <dbReference type="EMBL" id="KAF3564291.1"/>
    </source>
</evidence>
<gene>
    <name evidence="1" type="ORF">DY000_02012699</name>
</gene>
<name>A0ABQ7CWH0_BRACR</name>
<accession>A0ABQ7CWH0</accession>
<keyword evidence="2" id="KW-1185">Reference proteome</keyword>
<proteinExistence type="predicted"/>
<sequence>MVNRNNAAVTDFIYSEFPLLLQQETKFQSLLHLAFACCHQYFDLKPVHPRNGSTGDNSICDSSQISSTRSFLCSSNKKRSFNLCSISHLLAATSTSILNRFTQEMAPPAITPYVTAR</sequence>
<comment type="caution">
    <text evidence="1">The sequence shown here is derived from an EMBL/GenBank/DDBJ whole genome shotgun (WGS) entry which is preliminary data.</text>
</comment>